<sequence>MVGFHEATVALLESRMSDEMANLIRRFGGTPYSVASVRELPVQDEGQIEAFIRLLLDKEADIVIFSTGKSASLLLQAAEERGQLPALLEALRQMQVFCRGPKPYAVLKKHDVPVALQAPAPHTTETLLEAMKGLEMRSKRVALLHHGERNEALVRALREREAAVNELCLYVWQLPEDTGPLRKLVHELIAGDIHAIVFTSQVQVRHLLLIAQEEARENELIQALNERVIVGSVGPVCTAMLNQYGVRPHVVPDHPKMGHLVKALAQYMG</sequence>
<dbReference type="GO" id="GO:0004852">
    <property type="term" value="F:uroporphyrinogen-III synthase activity"/>
    <property type="evidence" value="ECO:0007669"/>
    <property type="project" value="InterPro"/>
</dbReference>
<organism evidence="2 3">
    <name type="scientific">Thermosporothrix hazakensis</name>
    <dbReference type="NCBI Taxonomy" id="644383"/>
    <lineage>
        <taxon>Bacteria</taxon>
        <taxon>Bacillati</taxon>
        <taxon>Chloroflexota</taxon>
        <taxon>Ktedonobacteria</taxon>
        <taxon>Ktedonobacterales</taxon>
        <taxon>Thermosporotrichaceae</taxon>
        <taxon>Thermosporothrix</taxon>
    </lineage>
</organism>
<name>A0A326U962_THEHA</name>
<reference evidence="2 3" key="1">
    <citation type="submission" date="2018-06" db="EMBL/GenBank/DDBJ databases">
        <title>Genomic Encyclopedia of Archaeal and Bacterial Type Strains, Phase II (KMG-II): from individual species to whole genera.</title>
        <authorList>
            <person name="Goeker M."/>
        </authorList>
    </citation>
    <scope>NUCLEOTIDE SEQUENCE [LARGE SCALE GENOMIC DNA]</scope>
    <source>
        <strain evidence="2 3">ATCC BAA-1881</strain>
    </source>
</reference>
<keyword evidence="3" id="KW-1185">Reference proteome</keyword>
<evidence type="ECO:0000259" key="1">
    <source>
        <dbReference type="Pfam" id="PF02602"/>
    </source>
</evidence>
<dbReference type="PANTHER" id="PTHR40082:SF1">
    <property type="entry name" value="BLR5956 PROTEIN"/>
    <property type="match status" value="1"/>
</dbReference>
<dbReference type="SUPFAM" id="SSF69618">
    <property type="entry name" value="HemD-like"/>
    <property type="match status" value="1"/>
</dbReference>
<dbReference type="InterPro" id="IPR003754">
    <property type="entry name" value="4pyrrol_synth_uPrphyn_synth"/>
</dbReference>
<dbReference type="CDD" id="cd06578">
    <property type="entry name" value="HemD"/>
    <property type="match status" value="1"/>
</dbReference>
<comment type="caution">
    <text evidence="2">The sequence shown here is derived from an EMBL/GenBank/DDBJ whole genome shotgun (WGS) entry which is preliminary data.</text>
</comment>
<evidence type="ECO:0000313" key="2">
    <source>
        <dbReference type="EMBL" id="PZW31186.1"/>
    </source>
</evidence>
<dbReference type="PANTHER" id="PTHR40082">
    <property type="entry name" value="BLR5956 PROTEIN"/>
    <property type="match status" value="1"/>
</dbReference>
<dbReference type="Proteomes" id="UP000248806">
    <property type="component" value="Unassembled WGS sequence"/>
</dbReference>
<evidence type="ECO:0000313" key="3">
    <source>
        <dbReference type="Proteomes" id="UP000248806"/>
    </source>
</evidence>
<feature type="domain" description="Tetrapyrrole biosynthesis uroporphyrinogen III synthase" evidence="1">
    <location>
        <begin position="18"/>
        <end position="261"/>
    </location>
</feature>
<dbReference type="InterPro" id="IPR036108">
    <property type="entry name" value="4pyrrol_syn_uPrphyn_synt_sf"/>
</dbReference>
<dbReference type="Gene3D" id="3.40.50.10090">
    <property type="match status" value="2"/>
</dbReference>
<accession>A0A326U962</accession>
<dbReference type="InterPro" id="IPR039793">
    <property type="entry name" value="UROS/Hem4"/>
</dbReference>
<dbReference type="Pfam" id="PF02602">
    <property type="entry name" value="HEM4"/>
    <property type="match status" value="1"/>
</dbReference>
<gene>
    <name evidence="2" type="ORF">EI42_02283</name>
</gene>
<dbReference type="RefSeq" id="WP_111321922.1">
    <property type="nucleotide sequence ID" value="NZ_BIFX01000003.1"/>
</dbReference>
<dbReference type="GO" id="GO:0006780">
    <property type="term" value="P:uroporphyrinogen III biosynthetic process"/>
    <property type="evidence" value="ECO:0007669"/>
    <property type="project" value="InterPro"/>
</dbReference>
<dbReference type="OrthoDB" id="9775656at2"/>
<proteinExistence type="predicted"/>
<dbReference type="AlphaFoldDB" id="A0A326U962"/>
<protein>
    <submittedName>
        <fullName evidence="2">Uroporphyrinogen-III synthase</fullName>
    </submittedName>
</protein>
<dbReference type="EMBL" id="QKUF01000006">
    <property type="protein sequence ID" value="PZW31186.1"/>
    <property type="molecule type" value="Genomic_DNA"/>
</dbReference>